<evidence type="ECO:0000256" key="1">
    <source>
        <dbReference type="SAM" id="Coils"/>
    </source>
</evidence>
<feature type="coiled-coil region" evidence="1">
    <location>
        <begin position="58"/>
        <end position="85"/>
    </location>
</feature>
<dbReference type="Pfam" id="PF20663">
    <property type="entry name" value="COG4_N"/>
    <property type="match status" value="1"/>
</dbReference>
<evidence type="ECO:0000313" key="4">
    <source>
        <dbReference type="Proteomes" id="UP000316621"/>
    </source>
</evidence>
<gene>
    <name evidence="3" type="ORF">C5167_019032</name>
</gene>
<accession>A0A4Y7ISY4</accession>
<sequence length="184" mass="20616">MAKTPSGIAGEDEENGVSSLDFGSSEALEQLRKLTDVGSMTRLLHESIAYQSNLDLELKNHLSQRTDLEKKLNNLQKNAEVLEFVKSEADSMLLNVRSTCDLADQVIGKVRELDLAQSRVYSTLSRIDAIVERGNCIEGAKKALETEDYESAAKFVQTFLKIDEKFSDSDDQRQQLLDSKKKLE</sequence>
<dbReference type="STRING" id="3469.A0A4Y7ISY4"/>
<dbReference type="InterPro" id="IPR048680">
    <property type="entry name" value="COG4_N"/>
</dbReference>
<reference evidence="3 4" key="1">
    <citation type="journal article" date="2018" name="Science">
        <title>The opium poppy genome and morphinan production.</title>
        <authorList>
            <person name="Guo L."/>
            <person name="Winzer T."/>
            <person name="Yang X."/>
            <person name="Li Y."/>
            <person name="Ning Z."/>
            <person name="He Z."/>
            <person name="Teodor R."/>
            <person name="Lu Y."/>
            <person name="Bowser T.A."/>
            <person name="Graham I.A."/>
            <person name="Ye K."/>
        </authorList>
    </citation>
    <scope>NUCLEOTIDE SEQUENCE [LARGE SCALE GENOMIC DNA]</scope>
    <source>
        <strain evidence="4">cv. HN1</strain>
        <tissue evidence="3">Leaves</tissue>
    </source>
</reference>
<proteinExistence type="predicted"/>
<dbReference type="PANTHER" id="PTHR24016">
    <property type="entry name" value="CONSERVED OLIGOMERIC GOLGI COMPLEX SUBUNIT 4"/>
    <property type="match status" value="1"/>
</dbReference>
<dbReference type="Proteomes" id="UP000316621">
    <property type="component" value="Chromosome 2"/>
</dbReference>
<keyword evidence="1" id="KW-0175">Coiled coil</keyword>
<dbReference type="AlphaFoldDB" id="A0A4Y7ISY4"/>
<dbReference type="Gramene" id="RZC50598">
    <property type="protein sequence ID" value="RZC50598"/>
    <property type="gene ID" value="C5167_019032"/>
</dbReference>
<dbReference type="PANTHER" id="PTHR24016:SF0">
    <property type="entry name" value="CONSERVED OLIGOMERIC GOLGI COMPLEX SUBUNIT 4"/>
    <property type="match status" value="1"/>
</dbReference>
<organism evidence="3 4">
    <name type="scientific">Papaver somniferum</name>
    <name type="common">Opium poppy</name>
    <dbReference type="NCBI Taxonomy" id="3469"/>
    <lineage>
        <taxon>Eukaryota</taxon>
        <taxon>Viridiplantae</taxon>
        <taxon>Streptophyta</taxon>
        <taxon>Embryophyta</taxon>
        <taxon>Tracheophyta</taxon>
        <taxon>Spermatophyta</taxon>
        <taxon>Magnoliopsida</taxon>
        <taxon>Ranunculales</taxon>
        <taxon>Papaveraceae</taxon>
        <taxon>Papaveroideae</taxon>
        <taxon>Papaver</taxon>
    </lineage>
</organism>
<keyword evidence="4" id="KW-1185">Reference proteome</keyword>
<dbReference type="InterPro" id="IPR048682">
    <property type="entry name" value="COG4"/>
</dbReference>
<feature type="domain" description="Conserved oligomeric Golgi complex subunit 4 N-terminal" evidence="2">
    <location>
        <begin position="72"/>
        <end position="168"/>
    </location>
</feature>
<dbReference type="EMBL" id="CM010716">
    <property type="protein sequence ID" value="RZC50598.1"/>
    <property type="molecule type" value="Genomic_DNA"/>
</dbReference>
<evidence type="ECO:0000259" key="2">
    <source>
        <dbReference type="Pfam" id="PF20663"/>
    </source>
</evidence>
<name>A0A4Y7ISY4_PAPSO</name>
<protein>
    <recommendedName>
        <fullName evidence="2">Conserved oligomeric Golgi complex subunit 4 N-terminal domain-containing protein</fullName>
    </recommendedName>
</protein>
<evidence type="ECO:0000313" key="3">
    <source>
        <dbReference type="EMBL" id="RZC50598.1"/>
    </source>
</evidence>